<protein>
    <submittedName>
        <fullName evidence="1">Uncharacterized protein</fullName>
    </submittedName>
</protein>
<dbReference type="RefSeq" id="WP_307634718.1">
    <property type="nucleotide sequence ID" value="NZ_CP133407.1"/>
</dbReference>
<evidence type="ECO:0000313" key="1">
    <source>
        <dbReference type="EMBL" id="MDP9832304.1"/>
    </source>
</evidence>
<gene>
    <name evidence="1" type="ORF">J2S45_000983</name>
</gene>
<proteinExistence type="predicted"/>
<accession>A0ABT9PIT2</accession>
<sequence>MTRRRELVGTIRSITYPGAGLERRVLVRLECDEGPLTLYFMSRKNLECVDIGTRIRVAGAITCHRGVPTMFNPIMEVENDDD</sequence>
<keyword evidence="2" id="KW-1185">Reference proteome</keyword>
<dbReference type="EMBL" id="JAUSQL010000001">
    <property type="protein sequence ID" value="MDP9832304.1"/>
    <property type="molecule type" value="Genomic_DNA"/>
</dbReference>
<comment type="caution">
    <text evidence="1">The sequence shown here is derived from an EMBL/GenBank/DDBJ whole genome shotgun (WGS) entry which is preliminary data.</text>
</comment>
<evidence type="ECO:0000313" key="2">
    <source>
        <dbReference type="Proteomes" id="UP001230145"/>
    </source>
</evidence>
<reference evidence="1 2" key="1">
    <citation type="submission" date="2023-07" db="EMBL/GenBank/DDBJ databases">
        <title>Sequencing the genomes of 1000 actinobacteria strains.</title>
        <authorList>
            <person name="Klenk H.-P."/>
        </authorList>
    </citation>
    <scope>NUCLEOTIDE SEQUENCE [LARGE SCALE GENOMIC DNA]</scope>
    <source>
        <strain evidence="1 2">DSM 19515</strain>
    </source>
</reference>
<name>A0ABT9PIT2_9ACTO</name>
<dbReference type="Proteomes" id="UP001230145">
    <property type="component" value="Unassembled WGS sequence"/>
</dbReference>
<organism evidence="1 2">
    <name type="scientific">Trueperella abortisuis</name>
    <dbReference type="NCBI Taxonomy" id="445930"/>
    <lineage>
        <taxon>Bacteria</taxon>
        <taxon>Bacillati</taxon>
        <taxon>Actinomycetota</taxon>
        <taxon>Actinomycetes</taxon>
        <taxon>Actinomycetales</taxon>
        <taxon>Actinomycetaceae</taxon>
        <taxon>Trueperella</taxon>
    </lineage>
</organism>